<comment type="cofactor">
    <cofactor evidence="1">
        <name>Mg(2+)</name>
        <dbReference type="ChEBI" id="CHEBI:18420"/>
    </cofactor>
</comment>
<keyword evidence="5" id="KW-0378">Hydrolase</keyword>
<dbReference type="EC" id="3.6.1.23" evidence="3"/>
<dbReference type="Pfam" id="PF00692">
    <property type="entry name" value="dUTPase"/>
    <property type="match status" value="1"/>
</dbReference>
<evidence type="ECO:0000256" key="7">
    <source>
        <dbReference type="ARBA" id="ARBA00023080"/>
    </source>
</evidence>
<evidence type="ECO:0000256" key="6">
    <source>
        <dbReference type="ARBA" id="ARBA00022842"/>
    </source>
</evidence>
<evidence type="ECO:0000259" key="8">
    <source>
        <dbReference type="Pfam" id="PF00692"/>
    </source>
</evidence>
<dbReference type="EMBL" id="CAEZSU010000050">
    <property type="protein sequence ID" value="CAB4547565.1"/>
    <property type="molecule type" value="Genomic_DNA"/>
</dbReference>
<sequence length="148" mass="15776">MLEVPVMRLDPDLELPAYARVGDAGLDLLARETIVLLPAGGRALVPTGLAVAIPEGHAGFVQPRSGLALKNGVTCLNTPGLIDSGYRGELKVLLINTDPVEPFEVKRGERIAQLVVQRVEHVVLVPVDDFDHLGESERGDGGFGHTGR</sequence>
<proteinExistence type="inferred from homology"/>
<dbReference type="InterPro" id="IPR033704">
    <property type="entry name" value="dUTPase_trimeric"/>
</dbReference>
<dbReference type="InterPro" id="IPR029054">
    <property type="entry name" value="dUTPase-like"/>
</dbReference>
<dbReference type="InterPro" id="IPR036157">
    <property type="entry name" value="dUTPase-like_sf"/>
</dbReference>
<dbReference type="PANTHER" id="PTHR11241">
    <property type="entry name" value="DEOXYURIDINE 5'-TRIPHOSPHATE NUCLEOTIDOHYDROLASE"/>
    <property type="match status" value="1"/>
</dbReference>
<dbReference type="NCBIfam" id="TIGR00576">
    <property type="entry name" value="dut"/>
    <property type="match status" value="1"/>
</dbReference>
<evidence type="ECO:0000256" key="2">
    <source>
        <dbReference type="ARBA" id="ARBA00006581"/>
    </source>
</evidence>
<dbReference type="FunFam" id="2.70.40.10:FF:000008">
    <property type="entry name" value="Deoxyuridine 5'-triphosphate nucleotidohydrolase"/>
    <property type="match status" value="1"/>
</dbReference>
<protein>
    <recommendedName>
        <fullName evidence="3">dUTP diphosphatase</fullName>
        <ecNumber evidence="3">3.6.1.23</ecNumber>
    </recommendedName>
</protein>
<dbReference type="AlphaFoldDB" id="A0A6J6C904"/>
<accession>A0A6J6C904</accession>
<dbReference type="CDD" id="cd07557">
    <property type="entry name" value="trimeric_dUTPase"/>
    <property type="match status" value="1"/>
</dbReference>
<dbReference type="Gene3D" id="2.70.40.10">
    <property type="match status" value="1"/>
</dbReference>
<keyword evidence="7" id="KW-0546">Nucleotide metabolism</keyword>
<dbReference type="GO" id="GO:0006226">
    <property type="term" value="P:dUMP biosynthetic process"/>
    <property type="evidence" value="ECO:0007669"/>
    <property type="project" value="InterPro"/>
</dbReference>
<gene>
    <name evidence="9" type="ORF">UFOPK1495_00614</name>
</gene>
<keyword evidence="4" id="KW-0479">Metal-binding</keyword>
<comment type="similarity">
    <text evidence="2">Belongs to the dUTPase family.</text>
</comment>
<name>A0A6J6C904_9ZZZZ</name>
<dbReference type="GO" id="GO:0000287">
    <property type="term" value="F:magnesium ion binding"/>
    <property type="evidence" value="ECO:0007669"/>
    <property type="project" value="InterPro"/>
</dbReference>
<dbReference type="PANTHER" id="PTHR11241:SF0">
    <property type="entry name" value="DEOXYURIDINE 5'-TRIPHOSPHATE NUCLEOTIDOHYDROLASE"/>
    <property type="match status" value="1"/>
</dbReference>
<dbReference type="HAMAP" id="MF_00116">
    <property type="entry name" value="dUTPase_bact"/>
    <property type="match status" value="1"/>
</dbReference>
<dbReference type="GO" id="GO:0046081">
    <property type="term" value="P:dUTP catabolic process"/>
    <property type="evidence" value="ECO:0007669"/>
    <property type="project" value="InterPro"/>
</dbReference>
<evidence type="ECO:0000313" key="9">
    <source>
        <dbReference type="EMBL" id="CAB4547565.1"/>
    </source>
</evidence>
<evidence type="ECO:0000256" key="1">
    <source>
        <dbReference type="ARBA" id="ARBA00001946"/>
    </source>
</evidence>
<dbReference type="InterPro" id="IPR008181">
    <property type="entry name" value="dUTPase"/>
</dbReference>
<dbReference type="SUPFAM" id="SSF51283">
    <property type="entry name" value="dUTPase-like"/>
    <property type="match status" value="1"/>
</dbReference>
<evidence type="ECO:0000256" key="4">
    <source>
        <dbReference type="ARBA" id="ARBA00022723"/>
    </source>
</evidence>
<feature type="domain" description="dUTPase-like" evidence="8">
    <location>
        <begin position="14"/>
        <end position="147"/>
    </location>
</feature>
<evidence type="ECO:0000256" key="5">
    <source>
        <dbReference type="ARBA" id="ARBA00022801"/>
    </source>
</evidence>
<keyword evidence="6" id="KW-0460">Magnesium</keyword>
<dbReference type="GO" id="GO:0004170">
    <property type="term" value="F:dUTP diphosphatase activity"/>
    <property type="evidence" value="ECO:0007669"/>
    <property type="project" value="UniProtKB-EC"/>
</dbReference>
<reference evidence="9" key="1">
    <citation type="submission" date="2020-05" db="EMBL/GenBank/DDBJ databases">
        <authorList>
            <person name="Chiriac C."/>
            <person name="Salcher M."/>
            <person name="Ghai R."/>
            <person name="Kavagutti S V."/>
        </authorList>
    </citation>
    <scope>NUCLEOTIDE SEQUENCE</scope>
</reference>
<organism evidence="9">
    <name type="scientific">freshwater metagenome</name>
    <dbReference type="NCBI Taxonomy" id="449393"/>
    <lineage>
        <taxon>unclassified sequences</taxon>
        <taxon>metagenomes</taxon>
        <taxon>ecological metagenomes</taxon>
    </lineage>
</organism>
<dbReference type="NCBIfam" id="NF001862">
    <property type="entry name" value="PRK00601.1"/>
    <property type="match status" value="1"/>
</dbReference>
<evidence type="ECO:0000256" key="3">
    <source>
        <dbReference type="ARBA" id="ARBA00012379"/>
    </source>
</evidence>